<keyword evidence="2" id="KW-1185">Reference proteome</keyword>
<organism evidence="1 2">
    <name type="scientific">Hyphopichia burtonii NRRL Y-1933</name>
    <dbReference type="NCBI Taxonomy" id="984485"/>
    <lineage>
        <taxon>Eukaryota</taxon>
        <taxon>Fungi</taxon>
        <taxon>Dikarya</taxon>
        <taxon>Ascomycota</taxon>
        <taxon>Saccharomycotina</taxon>
        <taxon>Pichiomycetes</taxon>
        <taxon>Debaryomycetaceae</taxon>
        <taxon>Hyphopichia</taxon>
    </lineage>
</organism>
<reference evidence="2" key="1">
    <citation type="submission" date="2016-05" db="EMBL/GenBank/DDBJ databases">
        <title>Comparative genomics of biotechnologically important yeasts.</title>
        <authorList>
            <consortium name="DOE Joint Genome Institute"/>
            <person name="Riley R."/>
            <person name="Haridas S."/>
            <person name="Wolfe K.H."/>
            <person name="Lopes M.R."/>
            <person name="Hittinger C.T."/>
            <person name="Goker M."/>
            <person name="Salamov A."/>
            <person name="Wisecaver J."/>
            <person name="Long T.M."/>
            <person name="Aerts A.L."/>
            <person name="Barry K."/>
            <person name="Choi C."/>
            <person name="Clum A."/>
            <person name="Coughlan A.Y."/>
            <person name="Deshpande S."/>
            <person name="Douglass A.P."/>
            <person name="Hanson S.J."/>
            <person name="Klenk H.-P."/>
            <person name="Labutti K."/>
            <person name="Lapidus A."/>
            <person name="Lindquist E."/>
            <person name="Lipzen A."/>
            <person name="Meier-Kolthoff J.P."/>
            <person name="Ohm R.A."/>
            <person name="Otillar R.P."/>
            <person name="Pangilinan J."/>
            <person name="Peng Y."/>
            <person name="Rokas A."/>
            <person name="Rosa C.A."/>
            <person name="Scheuner C."/>
            <person name="Sibirny A.A."/>
            <person name="Slot J.C."/>
            <person name="Stielow J.B."/>
            <person name="Sun H."/>
            <person name="Kurtzman C.P."/>
            <person name="Blackwell M."/>
            <person name="Grigoriev I.V."/>
            <person name="Jeffries T.W."/>
        </authorList>
    </citation>
    <scope>NUCLEOTIDE SEQUENCE [LARGE SCALE GENOMIC DNA]</scope>
    <source>
        <strain evidence="2">NRRL Y-1933</strain>
    </source>
</reference>
<evidence type="ECO:0000313" key="1">
    <source>
        <dbReference type="EMBL" id="ODV65521.1"/>
    </source>
</evidence>
<dbReference type="AlphaFoldDB" id="A0A1E4RE50"/>
<protein>
    <submittedName>
        <fullName evidence="1">Uncharacterized protein</fullName>
    </submittedName>
</protein>
<dbReference type="Proteomes" id="UP000095085">
    <property type="component" value="Unassembled WGS sequence"/>
</dbReference>
<gene>
    <name evidence="1" type="ORF">HYPBUDRAFT_112961</name>
</gene>
<accession>A0A1E4RE50</accession>
<sequence>MKKLVKTSKKIESLTKAQFQFEKKQLMTIVVKYISTKIVNSFPPENPRNIKSDELPLDKFLLILVSRLQLSISNFMKGVIYLFRYMDIIYLLRYLNQSNNFANYNEMDFELKKLIVGCFKLTLIRERVSKNWNQVTGLSNNEINRVVKTIVGRLNGKLLIKDIELVKLKLEIFRFVKMVTNRI</sequence>
<dbReference type="EMBL" id="KV454544">
    <property type="protein sequence ID" value="ODV65521.1"/>
    <property type="molecule type" value="Genomic_DNA"/>
</dbReference>
<dbReference type="RefSeq" id="XP_020074588.1">
    <property type="nucleotide sequence ID" value="XM_020218939.1"/>
</dbReference>
<evidence type="ECO:0000313" key="2">
    <source>
        <dbReference type="Proteomes" id="UP000095085"/>
    </source>
</evidence>
<name>A0A1E4RE50_9ASCO</name>
<dbReference type="GeneID" id="30993489"/>
<dbReference type="OrthoDB" id="4090559at2759"/>
<proteinExistence type="predicted"/>